<feature type="compositionally biased region" description="Low complexity" evidence="1">
    <location>
        <begin position="167"/>
        <end position="199"/>
    </location>
</feature>
<dbReference type="OrthoDB" id="4510598at2759"/>
<dbReference type="AlphaFoldDB" id="A0A0U5G6N1"/>
<evidence type="ECO:0000313" key="2">
    <source>
        <dbReference type="EMBL" id="CEL07585.1"/>
    </source>
</evidence>
<organism evidence="2 3">
    <name type="scientific">Aspergillus calidoustus</name>
    <dbReference type="NCBI Taxonomy" id="454130"/>
    <lineage>
        <taxon>Eukaryota</taxon>
        <taxon>Fungi</taxon>
        <taxon>Dikarya</taxon>
        <taxon>Ascomycota</taxon>
        <taxon>Pezizomycotina</taxon>
        <taxon>Eurotiomycetes</taxon>
        <taxon>Eurotiomycetidae</taxon>
        <taxon>Eurotiales</taxon>
        <taxon>Aspergillaceae</taxon>
        <taxon>Aspergillus</taxon>
        <taxon>Aspergillus subgen. Nidulantes</taxon>
    </lineage>
</organism>
<proteinExistence type="predicted"/>
<keyword evidence="3" id="KW-1185">Reference proteome</keyword>
<feature type="region of interest" description="Disordered" evidence="1">
    <location>
        <begin position="167"/>
        <end position="212"/>
    </location>
</feature>
<dbReference type="Proteomes" id="UP000054771">
    <property type="component" value="Unassembled WGS sequence"/>
</dbReference>
<protein>
    <submittedName>
        <fullName evidence="2">Uncharacterized protein</fullName>
    </submittedName>
</protein>
<evidence type="ECO:0000313" key="3">
    <source>
        <dbReference type="Proteomes" id="UP000054771"/>
    </source>
</evidence>
<sequence>MCFYQPNAAGCTCAFLQLIQPCQSPNVQYYPSPNPTANPKPIVRVCNERFIAKGVGQRVCPKCAAQSQKQVPSQYQAQRRFSTAGSSLVMGAAVAGVVGQSAIIRNNGVSDSVAWSNVNFSQASPGSDSRPGSGSSVSPAAITLPSGKRRGESLSRALGAKRVSLSGLSFSPSSETTPAPASSSTSRSRSSSPSSAPSAKLGLPATSTPPSLGMAETVLAPIPEIGGLDNVLKTEVGQDEQGKSLDSAKAAEEGLGEMMSLLLSPKATFTPITTPVEQGPVKNEEGNANCAGHVTGRPRADSLFDDLDLNGGADQVADTEADTKIVKGERQKEGDFPELSPIGQHDLWTMENDLKNEPVVQKVDTEHE</sequence>
<feature type="region of interest" description="Disordered" evidence="1">
    <location>
        <begin position="121"/>
        <end position="153"/>
    </location>
</feature>
<dbReference type="EMBL" id="CDMC01000009">
    <property type="protein sequence ID" value="CEL07585.1"/>
    <property type="molecule type" value="Genomic_DNA"/>
</dbReference>
<accession>A0A0U5G6N1</accession>
<gene>
    <name evidence="2" type="ORF">ASPCAL10742</name>
</gene>
<name>A0A0U5G6N1_ASPCI</name>
<evidence type="ECO:0000256" key="1">
    <source>
        <dbReference type="SAM" id="MobiDB-lite"/>
    </source>
</evidence>
<feature type="compositionally biased region" description="Low complexity" evidence="1">
    <location>
        <begin position="123"/>
        <end position="141"/>
    </location>
</feature>
<reference evidence="3" key="1">
    <citation type="journal article" date="2016" name="Genome Announc.">
        <title>Draft genome sequences of fungus Aspergillus calidoustus.</title>
        <authorList>
            <person name="Horn F."/>
            <person name="Linde J."/>
            <person name="Mattern D.J."/>
            <person name="Walther G."/>
            <person name="Guthke R."/>
            <person name="Scherlach K."/>
            <person name="Martin K."/>
            <person name="Brakhage A.A."/>
            <person name="Petzke L."/>
            <person name="Valiante V."/>
        </authorList>
    </citation>
    <scope>NUCLEOTIDE SEQUENCE [LARGE SCALE GENOMIC DNA]</scope>
    <source>
        <strain evidence="3">SF006504</strain>
    </source>
</reference>